<sequence length="34" mass="4261">MPDYRLTDYYQWKHIVINTIEADSVYKWNRLVND</sequence>
<dbReference type="EMBL" id="JACHYB010000001">
    <property type="protein sequence ID" value="MBB3186018.1"/>
    <property type="molecule type" value="Genomic_DNA"/>
</dbReference>
<evidence type="ECO:0000313" key="1">
    <source>
        <dbReference type="EMBL" id="MBB3186018.1"/>
    </source>
</evidence>
<evidence type="ECO:0000313" key="2">
    <source>
        <dbReference type="Proteomes" id="UP000544222"/>
    </source>
</evidence>
<comment type="caution">
    <text evidence="1">The sequence shown here is derived from an EMBL/GenBank/DDBJ whole genome shotgun (WGS) entry which is preliminary data.</text>
</comment>
<proteinExistence type="predicted"/>
<organism evidence="1 2">
    <name type="scientific">Microbacter margulisiae</name>
    <dbReference type="NCBI Taxonomy" id="1350067"/>
    <lineage>
        <taxon>Bacteria</taxon>
        <taxon>Pseudomonadati</taxon>
        <taxon>Bacteroidota</taxon>
        <taxon>Bacteroidia</taxon>
        <taxon>Bacteroidales</taxon>
        <taxon>Porphyromonadaceae</taxon>
        <taxon>Microbacter</taxon>
    </lineage>
</organism>
<reference evidence="1 2" key="1">
    <citation type="submission" date="2020-08" db="EMBL/GenBank/DDBJ databases">
        <title>Genomic Encyclopedia of Type Strains, Phase IV (KMG-IV): sequencing the most valuable type-strain genomes for metagenomic binning, comparative biology and taxonomic classification.</title>
        <authorList>
            <person name="Goeker M."/>
        </authorList>
    </citation>
    <scope>NUCLEOTIDE SEQUENCE [LARGE SCALE GENOMIC DNA]</scope>
    <source>
        <strain evidence="1 2">DSM 27471</strain>
    </source>
</reference>
<name>A0A7W5H005_9PORP</name>
<gene>
    <name evidence="1" type="ORF">FHX64_000181</name>
</gene>
<protein>
    <submittedName>
        <fullName evidence="1">Uncharacterized protein</fullName>
    </submittedName>
</protein>
<accession>A0A7W5H005</accession>
<keyword evidence="2" id="KW-1185">Reference proteome</keyword>
<dbReference type="AlphaFoldDB" id="A0A7W5H005"/>
<dbReference type="Proteomes" id="UP000544222">
    <property type="component" value="Unassembled WGS sequence"/>
</dbReference>